<dbReference type="InterPro" id="IPR036264">
    <property type="entry name" value="Bact_exopeptidase_dim_dom"/>
</dbReference>
<dbReference type="InterPro" id="IPR002933">
    <property type="entry name" value="Peptidase_M20"/>
</dbReference>
<dbReference type="EMBL" id="SVNY01000006">
    <property type="protein sequence ID" value="MBE6834339.1"/>
    <property type="molecule type" value="Genomic_DNA"/>
</dbReference>
<accession>A0A928KZ66</accession>
<dbReference type="AlphaFoldDB" id="A0A928KZ66"/>
<proteinExistence type="predicted"/>
<dbReference type="InterPro" id="IPR017439">
    <property type="entry name" value="Amidohydrolase"/>
</dbReference>
<sequence>MKQELDLHRYLAEIDEKAMPLSALSDQIWEFAETQFEEFQSAEALCAFLENEGFTVERGAFDIKTAFTATFGSGGPRIGILGEFDALSGLNQKAGVVRRESDHPEANGHGCGHNLLGVGSVAAALAVKKYLEDGFPGTVTYFGCPGEEGGSGKAYMARAGAFSGLDCALTWHPSSLYMVYQNSSLANFQVQFTFHGVSAHAAGSPEMGRSALDALELMNVGANFLREHMIEKARVHYAVTNTGGYSPNVVQNLAKAIYLVRAPRQDQALELLNRVKKIAEGAALMTETTVEHQLIKSCANMISNQVLEQVMFDSLTEVGMPGYTPEEYELARRYADTAPKGADRGYMDAVQERLDPRNKRLLLQKKSDPLYDFIVPYEPMHLVRVEAGSTDVGDVSWMCPTAQLYAATWAPGTPGHSWQVVSQGKSSHAHKGMLLAGKVIALTAMRLMRQPALLEQAKEEHALALQGQTYLPIPDEIHPVPLRTMS</sequence>
<dbReference type="CDD" id="cd05673">
    <property type="entry name" value="M20_Acy1L2_AbgB"/>
    <property type="match status" value="1"/>
</dbReference>
<protein>
    <submittedName>
        <fullName evidence="1">Amidohydrolase</fullName>
    </submittedName>
</protein>
<dbReference type="Pfam" id="PF01546">
    <property type="entry name" value="Peptidase_M20"/>
    <property type="match status" value="1"/>
</dbReference>
<dbReference type="Gene3D" id="3.40.630.10">
    <property type="entry name" value="Zn peptidases"/>
    <property type="match status" value="1"/>
</dbReference>
<reference evidence="1" key="1">
    <citation type="submission" date="2019-04" db="EMBL/GenBank/DDBJ databases">
        <title>Evolution of Biomass-Degrading Anaerobic Consortia Revealed by Metagenomics.</title>
        <authorList>
            <person name="Peng X."/>
        </authorList>
    </citation>
    <scope>NUCLEOTIDE SEQUENCE</scope>
    <source>
        <strain evidence="1">SIG551</strain>
    </source>
</reference>
<dbReference type="PANTHER" id="PTHR30575:SF0">
    <property type="entry name" value="XAA-ARG DIPEPTIDASE"/>
    <property type="match status" value="1"/>
</dbReference>
<dbReference type="PANTHER" id="PTHR30575">
    <property type="entry name" value="PEPTIDASE M20"/>
    <property type="match status" value="1"/>
</dbReference>
<dbReference type="GO" id="GO:0071713">
    <property type="term" value="F:para-aminobenzoyl-glutamate hydrolase activity"/>
    <property type="evidence" value="ECO:0007669"/>
    <property type="project" value="TreeGrafter"/>
</dbReference>
<dbReference type="Gene3D" id="3.30.70.360">
    <property type="match status" value="1"/>
</dbReference>
<dbReference type="GO" id="GO:0016805">
    <property type="term" value="F:dipeptidase activity"/>
    <property type="evidence" value="ECO:0007669"/>
    <property type="project" value="TreeGrafter"/>
</dbReference>
<dbReference type="Proteomes" id="UP000754750">
    <property type="component" value="Unassembled WGS sequence"/>
</dbReference>
<dbReference type="InterPro" id="IPR052030">
    <property type="entry name" value="Peptidase_M20/M20A_hydrolases"/>
</dbReference>
<name>A0A928KZ66_9FIRM</name>
<dbReference type="SUPFAM" id="SSF53187">
    <property type="entry name" value="Zn-dependent exopeptidases"/>
    <property type="match status" value="1"/>
</dbReference>
<dbReference type="InterPro" id="IPR017145">
    <property type="entry name" value="Aminobenzoyl-glu_utiliz_pB"/>
</dbReference>
<dbReference type="FunFam" id="3.30.70.360:FF:000004">
    <property type="entry name" value="Peptidase M20 domain-containing protein 2"/>
    <property type="match status" value="1"/>
</dbReference>
<dbReference type="GO" id="GO:0005737">
    <property type="term" value="C:cytoplasm"/>
    <property type="evidence" value="ECO:0007669"/>
    <property type="project" value="TreeGrafter"/>
</dbReference>
<comment type="caution">
    <text evidence="1">The sequence shown here is derived from an EMBL/GenBank/DDBJ whole genome shotgun (WGS) entry which is preliminary data.</text>
</comment>
<dbReference type="PIRSF" id="PIRSF037227">
    <property type="entry name" value="Aminobenzoyl-glu_utiliz_pB"/>
    <property type="match status" value="1"/>
</dbReference>
<dbReference type="GO" id="GO:0046657">
    <property type="term" value="P:folic acid catabolic process"/>
    <property type="evidence" value="ECO:0007669"/>
    <property type="project" value="TreeGrafter"/>
</dbReference>
<gene>
    <name evidence="1" type="ORF">E7512_12305</name>
</gene>
<evidence type="ECO:0000313" key="2">
    <source>
        <dbReference type="Proteomes" id="UP000754750"/>
    </source>
</evidence>
<dbReference type="NCBIfam" id="TIGR01891">
    <property type="entry name" value="amidohydrolases"/>
    <property type="match status" value="1"/>
</dbReference>
<dbReference type="SUPFAM" id="SSF55031">
    <property type="entry name" value="Bacterial exopeptidase dimerisation domain"/>
    <property type="match status" value="1"/>
</dbReference>
<dbReference type="RefSeq" id="WP_326840825.1">
    <property type="nucleotide sequence ID" value="NZ_SVNY01000006.1"/>
</dbReference>
<evidence type="ECO:0000313" key="1">
    <source>
        <dbReference type="EMBL" id="MBE6834339.1"/>
    </source>
</evidence>
<organism evidence="1 2">
    <name type="scientific">Faecalispora sporosphaeroides</name>
    <dbReference type="NCBI Taxonomy" id="1549"/>
    <lineage>
        <taxon>Bacteria</taxon>
        <taxon>Bacillati</taxon>
        <taxon>Bacillota</taxon>
        <taxon>Clostridia</taxon>
        <taxon>Eubacteriales</taxon>
        <taxon>Oscillospiraceae</taxon>
        <taxon>Faecalispora</taxon>
    </lineage>
</organism>